<sequence length="98" mass="10195">MIVSSWDAVLILWRGAALARGPDPLGEGDGDDGAGDVGDEGEGEGRAAVRMVLMPLEARNRDRGEPGSAPAHVRADPYGCVLTRAARPRAGRECRAGS</sequence>
<protein>
    <submittedName>
        <fullName evidence="2">Uncharacterized protein</fullName>
    </submittedName>
</protein>
<keyword evidence="3" id="KW-1185">Reference proteome</keyword>
<organism evidence="2 3">
    <name type="scientific">Nonomuraea maheshkhaliensis</name>
    <dbReference type="NCBI Taxonomy" id="419590"/>
    <lineage>
        <taxon>Bacteria</taxon>
        <taxon>Bacillati</taxon>
        <taxon>Actinomycetota</taxon>
        <taxon>Actinomycetes</taxon>
        <taxon>Streptosporangiales</taxon>
        <taxon>Streptosporangiaceae</taxon>
        <taxon>Nonomuraea</taxon>
    </lineage>
</organism>
<evidence type="ECO:0000313" key="3">
    <source>
        <dbReference type="Proteomes" id="UP001500064"/>
    </source>
</evidence>
<reference evidence="2 3" key="1">
    <citation type="journal article" date="2019" name="Int. J. Syst. Evol. Microbiol.">
        <title>The Global Catalogue of Microorganisms (GCM) 10K type strain sequencing project: providing services to taxonomists for standard genome sequencing and annotation.</title>
        <authorList>
            <consortium name="The Broad Institute Genomics Platform"/>
            <consortium name="The Broad Institute Genome Sequencing Center for Infectious Disease"/>
            <person name="Wu L."/>
            <person name="Ma J."/>
        </authorList>
    </citation>
    <scope>NUCLEOTIDE SEQUENCE [LARGE SCALE GENOMIC DNA]</scope>
    <source>
        <strain evidence="2 3">JCM 13929</strain>
    </source>
</reference>
<comment type="caution">
    <text evidence="2">The sequence shown here is derived from an EMBL/GenBank/DDBJ whole genome shotgun (WGS) entry which is preliminary data.</text>
</comment>
<feature type="region of interest" description="Disordered" evidence="1">
    <location>
        <begin position="20"/>
        <end position="45"/>
    </location>
</feature>
<accession>A0ABN2FA81</accession>
<evidence type="ECO:0000256" key="1">
    <source>
        <dbReference type="SAM" id="MobiDB-lite"/>
    </source>
</evidence>
<evidence type="ECO:0000313" key="2">
    <source>
        <dbReference type="EMBL" id="GAA1637577.1"/>
    </source>
</evidence>
<feature type="compositionally biased region" description="Acidic residues" evidence="1">
    <location>
        <begin position="26"/>
        <end position="42"/>
    </location>
</feature>
<dbReference type="EMBL" id="BAAAMU010000025">
    <property type="protein sequence ID" value="GAA1637577.1"/>
    <property type="molecule type" value="Genomic_DNA"/>
</dbReference>
<gene>
    <name evidence="2" type="ORF">GCM10009733_038340</name>
</gene>
<dbReference type="Proteomes" id="UP001500064">
    <property type="component" value="Unassembled WGS sequence"/>
</dbReference>
<name>A0ABN2FA81_9ACTN</name>
<proteinExistence type="predicted"/>